<reference evidence="2 3" key="1">
    <citation type="submission" date="2013-07" db="EMBL/GenBank/DDBJ databases">
        <title>Comparative Genomic and Metabolomic Analysis of Twelve Strains of Pseudoalteromonas luteoviolacea.</title>
        <authorList>
            <person name="Vynne N.G."/>
            <person name="Mansson M."/>
            <person name="Gram L."/>
        </authorList>
    </citation>
    <scope>NUCLEOTIDE SEQUENCE [LARGE SCALE GENOMIC DNA]</scope>
    <source>
        <strain evidence="2 3">NCIMB 1942</strain>
    </source>
</reference>
<evidence type="ECO:0000313" key="3">
    <source>
        <dbReference type="Proteomes" id="UP000076587"/>
    </source>
</evidence>
<dbReference type="AlphaFoldDB" id="A0A166Z1I3"/>
<organism evidence="2 3">
    <name type="scientific">Pseudoalteromonas luteoviolacea NCIMB 1942</name>
    <dbReference type="NCBI Taxonomy" id="1365253"/>
    <lineage>
        <taxon>Bacteria</taxon>
        <taxon>Pseudomonadati</taxon>
        <taxon>Pseudomonadota</taxon>
        <taxon>Gammaproteobacteria</taxon>
        <taxon>Alteromonadales</taxon>
        <taxon>Pseudoalteromonadaceae</taxon>
        <taxon>Pseudoalteromonas</taxon>
    </lineage>
</organism>
<evidence type="ECO:0000313" key="2">
    <source>
        <dbReference type="EMBL" id="KZN43718.1"/>
    </source>
</evidence>
<dbReference type="Proteomes" id="UP000076587">
    <property type="component" value="Unassembled WGS sequence"/>
</dbReference>
<feature type="region of interest" description="Disordered" evidence="1">
    <location>
        <begin position="64"/>
        <end position="87"/>
    </location>
</feature>
<evidence type="ECO:0008006" key="4">
    <source>
        <dbReference type="Google" id="ProtNLM"/>
    </source>
</evidence>
<dbReference type="InterPro" id="IPR010710">
    <property type="entry name" value="DUF1289"/>
</dbReference>
<accession>A0A166Z1I3</accession>
<dbReference type="PANTHER" id="PTHR35175">
    <property type="entry name" value="DUF1289 DOMAIN-CONTAINING PROTEIN"/>
    <property type="match status" value="1"/>
</dbReference>
<sequence length="87" mass="10200">MEQIEIFPIPSPCKGICEVNNRSYCKGCFRSREERFCWNKMTEQQKRTVIELCQRRKKRVLAKQKADAQAASETNTGHQEDLFKSDT</sequence>
<proteinExistence type="predicted"/>
<dbReference type="PANTHER" id="PTHR35175:SF1">
    <property type="entry name" value="OXIDOREDUCTASE"/>
    <property type="match status" value="1"/>
</dbReference>
<dbReference type="OrthoDB" id="8911262at2"/>
<dbReference type="RefSeq" id="WP_063378940.1">
    <property type="nucleotide sequence ID" value="NZ_AUXT01000205.1"/>
</dbReference>
<evidence type="ECO:0000256" key="1">
    <source>
        <dbReference type="SAM" id="MobiDB-lite"/>
    </source>
</evidence>
<name>A0A166Z1I3_9GAMM</name>
<dbReference type="Pfam" id="PF06945">
    <property type="entry name" value="DUF1289"/>
    <property type="match status" value="1"/>
</dbReference>
<feature type="compositionally biased region" description="Basic and acidic residues" evidence="1">
    <location>
        <begin position="78"/>
        <end position="87"/>
    </location>
</feature>
<gene>
    <name evidence="2" type="ORF">N482_03475</name>
</gene>
<comment type="caution">
    <text evidence="2">The sequence shown here is derived from an EMBL/GenBank/DDBJ whole genome shotgun (WGS) entry which is preliminary data.</text>
</comment>
<protein>
    <recommendedName>
        <fullName evidence="4">Fe-S oxidoreductase</fullName>
    </recommendedName>
</protein>
<dbReference type="EMBL" id="AUXT01000205">
    <property type="protein sequence ID" value="KZN43718.1"/>
    <property type="molecule type" value="Genomic_DNA"/>
</dbReference>